<dbReference type="GO" id="GO:0016757">
    <property type="term" value="F:glycosyltransferase activity"/>
    <property type="evidence" value="ECO:0007669"/>
    <property type="project" value="UniProtKB-KW"/>
</dbReference>
<evidence type="ECO:0000313" key="6">
    <source>
        <dbReference type="Proteomes" id="UP000245444"/>
    </source>
</evidence>
<dbReference type="AlphaFoldDB" id="A0A2U8WIG3"/>
<evidence type="ECO:0000256" key="3">
    <source>
        <dbReference type="ARBA" id="ARBA00022679"/>
    </source>
</evidence>
<evidence type="ECO:0000256" key="1">
    <source>
        <dbReference type="ARBA" id="ARBA00006739"/>
    </source>
</evidence>
<keyword evidence="2" id="KW-0328">Glycosyltransferase</keyword>
<reference evidence="5 6" key="1">
    <citation type="submission" date="2018-05" db="EMBL/GenBank/DDBJ databases">
        <title>Complete Genome Sequence of Methylobacterium sp. 17Sr1-28.</title>
        <authorList>
            <person name="Srinivasan S."/>
        </authorList>
    </citation>
    <scope>NUCLEOTIDE SEQUENCE [LARGE SCALE GENOMIC DNA]</scope>
    <source>
        <strain evidence="5 6">17Sr1-28</strain>
    </source>
</reference>
<sequence length="1048" mass="111122">MVSVRGDRRPRFRAGGSLLCAVYSDVTILKRARRLAETGRQWFVPPPGPVAWTRAYNCGILVALNPEADPDAVELALARGSEREHALPVDRRFVEDGTAYLHAALDPALLAGPATLRLTVTEPGRADQQRIAVGPGCHAVHLDGVVGGVLTGWVSSLSAEPLPAVHLVVDGLEGEPVRPGLYRPELRFGGREGGWNGFRLSLPAWALDGRPHGIAVRAGDTVADLGAYAPRLRSSLHVEAPSRVTGWVFDAAGPDRPSTVRAVRDGEEVAQVETHPRADLLELFGRHSAAFAFPPGALTPGTDLAVGPVGAGEVIGHLRGTIELARAEARALLLPNDPAATRDERLALRERLVAAIRPGGGARLVLAEPAAPEPVPESGRTPPPACAIVPVYNGLSDLEACLASLLPQLAPGRMRALVIDDASPDPAVTRALDDLAAAGHPALTVLRNRENLGFIGTVNGGLALLEPGEDCVLVNADTVLAPRALEKLARACHRRPGIASATPLSNNATILGFPGMPEAQGPLLGLPPAAIDAALEAAGFGAVTIPTGVGFCLYLNRQALDEVGALSPEWGRGYCEEVDWCLKARDLGWIHVAATDAYVEHEGSVSFGKSERLAILERNHDRLLALYPEYQDEVDAFIAADPLRPLRTAVLGTLLAERVRRLTLHVGHGFGGGAGRYIDQVSGLARAGDHEIGSLAPTGRGPARRLILALHAAAASVTLRPDELLGLLEALEARGVAVDLHLNARIGYDAALLDRLFSGRWPYAVTLHDYQWYCPKVHLVDGRNFYCEEPPADICRQCTVSGVAYDYADQNALMGGGLDGWLATNERILRGARRLVAPSRDTAERYARRLGLTGIAVVPHPDAAPGPIAERARRPRTGAVRVALVGGIGAHKGFELVVALAERAARERRPIAFTVIGSVADLTRVEGLGTLAVTGSYRPEELPHLLADVDPDYVFLSSVWPETYSYVLSEVWAAGYKVVALDAGAPAERIRAQGGGLLLPFTRDTAILLDALVEARSRLAEVAIPSLPAEAPSLAAYEAAIAAEGSDL</sequence>
<gene>
    <name evidence="5" type="ORF">DK419_01640</name>
</gene>
<evidence type="ECO:0000256" key="2">
    <source>
        <dbReference type="ARBA" id="ARBA00022676"/>
    </source>
</evidence>
<dbReference type="KEGG" id="mtea:DK419_01640"/>
<dbReference type="InterPro" id="IPR029044">
    <property type="entry name" value="Nucleotide-diphossugar_trans"/>
</dbReference>
<dbReference type="EMBL" id="CP029553">
    <property type="protein sequence ID" value="AWN45190.1"/>
    <property type="molecule type" value="Genomic_DNA"/>
</dbReference>
<name>A0A2U8WIG3_9HYPH</name>
<dbReference type="Gene3D" id="3.90.550.10">
    <property type="entry name" value="Spore Coat Polysaccharide Biosynthesis Protein SpsA, Chain A"/>
    <property type="match status" value="1"/>
</dbReference>
<feature type="domain" description="Glycosyltransferase 2-like" evidence="4">
    <location>
        <begin position="387"/>
        <end position="513"/>
    </location>
</feature>
<dbReference type="OrthoDB" id="9771846at2"/>
<dbReference type="SUPFAM" id="SSF53448">
    <property type="entry name" value="Nucleotide-diphospho-sugar transferases"/>
    <property type="match status" value="1"/>
</dbReference>
<keyword evidence="6" id="KW-1185">Reference proteome</keyword>
<evidence type="ECO:0000259" key="4">
    <source>
        <dbReference type="Pfam" id="PF00535"/>
    </source>
</evidence>
<dbReference type="Proteomes" id="UP000245444">
    <property type="component" value="Chromosome"/>
</dbReference>
<protein>
    <recommendedName>
        <fullName evidence="4">Glycosyltransferase 2-like domain-containing protein</fullName>
    </recommendedName>
</protein>
<dbReference type="PANTHER" id="PTHR43179:SF12">
    <property type="entry name" value="GALACTOFURANOSYLTRANSFERASE GLFT2"/>
    <property type="match status" value="1"/>
</dbReference>
<dbReference type="SUPFAM" id="SSF53756">
    <property type="entry name" value="UDP-Glycosyltransferase/glycogen phosphorylase"/>
    <property type="match status" value="1"/>
</dbReference>
<keyword evidence="3" id="KW-0808">Transferase</keyword>
<organism evidence="5 6">
    <name type="scientific">Methylobacterium terrae</name>
    <dbReference type="NCBI Taxonomy" id="2202827"/>
    <lineage>
        <taxon>Bacteria</taxon>
        <taxon>Pseudomonadati</taxon>
        <taxon>Pseudomonadota</taxon>
        <taxon>Alphaproteobacteria</taxon>
        <taxon>Hyphomicrobiales</taxon>
        <taxon>Methylobacteriaceae</taxon>
        <taxon>Methylobacterium</taxon>
    </lineage>
</organism>
<dbReference type="InterPro" id="IPR001173">
    <property type="entry name" value="Glyco_trans_2-like"/>
</dbReference>
<proteinExistence type="inferred from homology"/>
<comment type="similarity">
    <text evidence="1">Belongs to the glycosyltransferase 2 family.</text>
</comment>
<accession>A0A2U8WIG3</accession>
<evidence type="ECO:0000313" key="5">
    <source>
        <dbReference type="EMBL" id="AWN45190.1"/>
    </source>
</evidence>
<dbReference type="Gene3D" id="3.40.50.2000">
    <property type="entry name" value="Glycogen Phosphorylase B"/>
    <property type="match status" value="1"/>
</dbReference>
<dbReference type="Pfam" id="PF00535">
    <property type="entry name" value="Glycos_transf_2"/>
    <property type="match status" value="1"/>
</dbReference>
<dbReference type="PANTHER" id="PTHR43179">
    <property type="entry name" value="RHAMNOSYLTRANSFERASE WBBL"/>
    <property type="match status" value="1"/>
</dbReference>
<dbReference type="Pfam" id="PF13692">
    <property type="entry name" value="Glyco_trans_1_4"/>
    <property type="match status" value="1"/>
</dbReference>